<evidence type="ECO:0000256" key="3">
    <source>
        <dbReference type="ARBA" id="ARBA00023125"/>
    </source>
</evidence>
<sequence>MWNEKKPHFLVGFSPSSSSEALKIPFKFRKHIDGTTPGIAFLSGPSGNTWYANLVQQNDDLFLQDGWAAFVRDHSLESGDSLVLRYDGNFHFTVQVFDESSCEKEGSFSCECSQSPSNYDCHLMKKRYRESSALLNSIVEGIPKRVRTSQVNSECVTTIQELNRDLTAMNECPEVAGCLGERYQEPNFLNQMDNGGCTLKNSVTIAVPSGGNSEATIVERTGKEDLLLSAPEAETVARSFTSSFPSFTKFMKRFNTSGSYTLNVPYQFAMAHLPKCKVKIVLHNLKGESWTINSIPTTRVQTSHTFCGGWLGFVRDNNINVGDICIFELVHKCELRVNIIRVRREGVNDCSDNEVHKVMVNSSCAKSKKVSGNSHNIALQHTTKFDKKGHDSKKVRFGYQTKRRELEICETSSQGRLSSHTKGCISMKSAPEEKLAAEAFLSSFPHFVKIMKKFNVSGSYTLKIPYQFSIKHLPNCRTEIVLHNLKGKCWTVNSIPTTKVQTLHTFCGGWMAFVRDNDIQMGDICIFELIGEHEMRVHISGVGMKGFDYQSDRVGSNAVDS</sequence>
<proteinExistence type="predicted"/>
<dbReference type="SUPFAM" id="SSF101936">
    <property type="entry name" value="DNA-binding pseudobarrel domain"/>
    <property type="match status" value="3"/>
</dbReference>
<evidence type="ECO:0000256" key="5">
    <source>
        <dbReference type="ARBA" id="ARBA00023242"/>
    </source>
</evidence>
<protein>
    <recommendedName>
        <fullName evidence="6">TF-B3 domain-containing protein</fullName>
    </recommendedName>
</protein>
<dbReference type="Gene3D" id="2.40.330.10">
    <property type="entry name" value="DNA-binding pseudobarrel domain"/>
    <property type="match status" value="3"/>
</dbReference>
<dbReference type="PANTHER" id="PTHR31391">
    <property type="entry name" value="B3 DOMAIN-CONTAINING PROTEIN OS11G0197600-RELATED"/>
    <property type="match status" value="1"/>
</dbReference>
<evidence type="ECO:0000313" key="8">
    <source>
        <dbReference type="Proteomes" id="UP001630127"/>
    </source>
</evidence>
<dbReference type="GO" id="GO:0003677">
    <property type="term" value="F:DNA binding"/>
    <property type="evidence" value="ECO:0007669"/>
    <property type="project" value="UniProtKB-KW"/>
</dbReference>
<keyword evidence="2" id="KW-0805">Transcription regulation</keyword>
<dbReference type="GO" id="GO:0005634">
    <property type="term" value="C:nucleus"/>
    <property type="evidence" value="ECO:0007669"/>
    <property type="project" value="UniProtKB-SubCell"/>
</dbReference>
<name>A0ABD2Z511_9GENT</name>
<dbReference type="InterPro" id="IPR015300">
    <property type="entry name" value="DNA-bd_pseudobarrel_sf"/>
</dbReference>
<comment type="caution">
    <text evidence="7">The sequence shown here is derived from an EMBL/GenBank/DDBJ whole genome shotgun (WGS) entry which is preliminary data.</text>
</comment>
<gene>
    <name evidence="7" type="ORF">ACH5RR_027289</name>
</gene>
<dbReference type="PROSITE" id="PS50863">
    <property type="entry name" value="B3"/>
    <property type="match status" value="3"/>
</dbReference>
<dbReference type="CDD" id="cd10017">
    <property type="entry name" value="B3_DNA"/>
    <property type="match status" value="3"/>
</dbReference>
<dbReference type="InterPro" id="IPR003340">
    <property type="entry name" value="B3_DNA-bd"/>
</dbReference>
<evidence type="ECO:0000259" key="6">
    <source>
        <dbReference type="PROSITE" id="PS50863"/>
    </source>
</evidence>
<dbReference type="AlphaFoldDB" id="A0ABD2Z511"/>
<keyword evidence="3" id="KW-0238">DNA-binding</keyword>
<dbReference type="SMART" id="SM01019">
    <property type="entry name" value="B3"/>
    <property type="match status" value="3"/>
</dbReference>
<dbReference type="PANTHER" id="PTHR31391:SF106">
    <property type="entry name" value="B3 DOMAIN-CONTAINING PROTEIN OS01G0723500"/>
    <property type="match status" value="1"/>
</dbReference>
<dbReference type="EMBL" id="JBJUIK010000011">
    <property type="protein sequence ID" value="KAL3514572.1"/>
    <property type="molecule type" value="Genomic_DNA"/>
</dbReference>
<feature type="domain" description="TF-B3" evidence="6">
    <location>
        <begin position="447"/>
        <end position="543"/>
    </location>
</feature>
<reference evidence="7 8" key="1">
    <citation type="submission" date="2024-11" db="EMBL/GenBank/DDBJ databases">
        <title>A near-complete genome assembly of Cinchona calisaya.</title>
        <authorList>
            <person name="Lian D.C."/>
            <person name="Zhao X.W."/>
            <person name="Wei L."/>
        </authorList>
    </citation>
    <scope>NUCLEOTIDE SEQUENCE [LARGE SCALE GENOMIC DNA]</scope>
    <source>
        <tissue evidence="7">Nenye</tissue>
    </source>
</reference>
<dbReference type="InterPro" id="IPR044837">
    <property type="entry name" value="REM16-like"/>
</dbReference>
<dbReference type="Pfam" id="PF02362">
    <property type="entry name" value="B3"/>
    <property type="match status" value="3"/>
</dbReference>
<evidence type="ECO:0000256" key="4">
    <source>
        <dbReference type="ARBA" id="ARBA00023163"/>
    </source>
</evidence>
<feature type="domain" description="TF-B3" evidence="6">
    <location>
        <begin position="247"/>
        <end position="343"/>
    </location>
</feature>
<evidence type="ECO:0000256" key="1">
    <source>
        <dbReference type="ARBA" id="ARBA00004123"/>
    </source>
</evidence>
<keyword evidence="4" id="KW-0804">Transcription</keyword>
<keyword evidence="8" id="KW-1185">Reference proteome</keyword>
<accession>A0ABD2Z511</accession>
<dbReference type="Proteomes" id="UP001630127">
    <property type="component" value="Unassembled WGS sequence"/>
</dbReference>
<evidence type="ECO:0000256" key="2">
    <source>
        <dbReference type="ARBA" id="ARBA00023015"/>
    </source>
</evidence>
<evidence type="ECO:0000313" key="7">
    <source>
        <dbReference type="EMBL" id="KAL3514572.1"/>
    </source>
</evidence>
<feature type="domain" description="TF-B3" evidence="6">
    <location>
        <begin position="7"/>
        <end position="100"/>
    </location>
</feature>
<comment type="subcellular location">
    <subcellularLocation>
        <location evidence="1">Nucleus</location>
    </subcellularLocation>
</comment>
<keyword evidence="5" id="KW-0539">Nucleus</keyword>
<organism evidence="7 8">
    <name type="scientific">Cinchona calisaya</name>
    <dbReference type="NCBI Taxonomy" id="153742"/>
    <lineage>
        <taxon>Eukaryota</taxon>
        <taxon>Viridiplantae</taxon>
        <taxon>Streptophyta</taxon>
        <taxon>Embryophyta</taxon>
        <taxon>Tracheophyta</taxon>
        <taxon>Spermatophyta</taxon>
        <taxon>Magnoliopsida</taxon>
        <taxon>eudicotyledons</taxon>
        <taxon>Gunneridae</taxon>
        <taxon>Pentapetalae</taxon>
        <taxon>asterids</taxon>
        <taxon>lamiids</taxon>
        <taxon>Gentianales</taxon>
        <taxon>Rubiaceae</taxon>
        <taxon>Cinchonoideae</taxon>
        <taxon>Cinchoneae</taxon>
        <taxon>Cinchona</taxon>
    </lineage>
</organism>